<dbReference type="PANTHER" id="PTHR30537:SF74">
    <property type="entry name" value="HTH-TYPE TRANSCRIPTIONAL REGULATOR TRPI"/>
    <property type="match status" value="1"/>
</dbReference>
<keyword evidence="2" id="KW-0805">Transcription regulation</keyword>
<dbReference type="Pfam" id="PF03466">
    <property type="entry name" value="LysR_substrate"/>
    <property type="match status" value="1"/>
</dbReference>
<dbReference type="InterPro" id="IPR000847">
    <property type="entry name" value="LysR_HTH_N"/>
</dbReference>
<keyword evidence="4" id="KW-0804">Transcription</keyword>
<evidence type="ECO:0000256" key="4">
    <source>
        <dbReference type="ARBA" id="ARBA00023163"/>
    </source>
</evidence>
<name>A0A545SWG3_9RHOB</name>
<dbReference type="OrthoDB" id="7328368at2"/>
<dbReference type="PANTHER" id="PTHR30537">
    <property type="entry name" value="HTH-TYPE TRANSCRIPTIONAL REGULATOR"/>
    <property type="match status" value="1"/>
</dbReference>
<dbReference type="Proteomes" id="UP000315816">
    <property type="component" value="Unassembled WGS sequence"/>
</dbReference>
<proteinExistence type="inferred from homology"/>
<dbReference type="AlphaFoldDB" id="A0A545SWG3"/>
<dbReference type="PRINTS" id="PR00039">
    <property type="entry name" value="HTHLYSR"/>
</dbReference>
<evidence type="ECO:0000313" key="7">
    <source>
        <dbReference type="Proteomes" id="UP000315816"/>
    </source>
</evidence>
<gene>
    <name evidence="6" type="ORF">FIL88_07075</name>
</gene>
<dbReference type="PROSITE" id="PS50931">
    <property type="entry name" value="HTH_LYSR"/>
    <property type="match status" value="1"/>
</dbReference>
<evidence type="ECO:0000256" key="3">
    <source>
        <dbReference type="ARBA" id="ARBA00023125"/>
    </source>
</evidence>
<dbReference type="SUPFAM" id="SSF53850">
    <property type="entry name" value="Periplasmic binding protein-like II"/>
    <property type="match status" value="1"/>
</dbReference>
<evidence type="ECO:0000256" key="2">
    <source>
        <dbReference type="ARBA" id="ARBA00023015"/>
    </source>
</evidence>
<dbReference type="InterPro" id="IPR058163">
    <property type="entry name" value="LysR-type_TF_proteobact-type"/>
</dbReference>
<dbReference type="Gene3D" id="1.10.10.10">
    <property type="entry name" value="Winged helix-like DNA-binding domain superfamily/Winged helix DNA-binding domain"/>
    <property type="match status" value="1"/>
</dbReference>
<comment type="caution">
    <text evidence="6">The sequence shown here is derived from an EMBL/GenBank/DDBJ whole genome shotgun (WGS) entry which is preliminary data.</text>
</comment>
<dbReference type="EMBL" id="VICH01000004">
    <property type="protein sequence ID" value="TQV69307.1"/>
    <property type="molecule type" value="Genomic_DNA"/>
</dbReference>
<dbReference type="InterPro" id="IPR036388">
    <property type="entry name" value="WH-like_DNA-bd_sf"/>
</dbReference>
<dbReference type="GO" id="GO:0043565">
    <property type="term" value="F:sequence-specific DNA binding"/>
    <property type="evidence" value="ECO:0007669"/>
    <property type="project" value="TreeGrafter"/>
</dbReference>
<keyword evidence="3" id="KW-0238">DNA-binding</keyword>
<reference evidence="6 7" key="1">
    <citation type="submission" date="2019-06" db="EMBL/GenBank/DDBJ databases">
        <title>A novel species of marine bacteria.</title>
        <authorList>
            <person name="Wang Y."/>
        </authorList>
    </citation>
    <scope>NUCLEOTIDE SEQUENCE [LARGE SCALE GENOMIC DNA]</scope>
    <source>
        <strain evidence="6 7">MA1-10</strain>
    </source>
</reference>
<keyword evidence="7" id="KW-1185">Reference proteome</keyword>
<evidence type="ECO:0000256" key="1">
    <source>
        <dbReference type="ARBA" id="ARBA00009437"/>
    </source>
</evidence>
<feature type="domain" description="HTH lysR-type" evidence="5">
    <location>
        <begin position="25"/>
        <end position="82"/>
    </location>
</feature>
<organism evidence="6 7">
    <name type="scientific">Aliiroseovarius halocynthiae</name>
    <dbReference type="NCBI Taxonomy" id="985055"/>
    <lineage>
        <taxon>Bacteria</taxon>
        <taxon>Pseudomonadati</taxon>
        <taxon>Pseudomonadota</taxon>
        <taxon>Alphaproteobacteria</taxon>
        <taxon>Rhodobacterales</taxon>
        <taxon>Paracoccaceae</taxon>
        <taxon>Aliiroseovarius</taxon>
    </lineage>
</organism>
<sequence length="314" mass="34809">MGFLAKQYDFRNVSRGNNMEWRSLPSLATLRAFEAAARHQSLSQAARELNVTHAAISQHVRKLEDELGEALLLRQGRGMALTDAGRLLADSLGAGFATIADGVEQIRQRGQDRPVQISVTPAFASHWLMPRIGAFWAEFPGVTVNINPSEELVDLRRDGVDLAVRYGNGEWPGVEAELLTDGEFVVVAHPDLVQGRKVQSLSDLVDLPWVMEAHMMERRRIVEKEGIDLDKVALTMMQTSDLVSSAVVAGLGVSVQPRSLIQLHLKSGAMVPLHRFRQTKLGYYIVTRPGSLTQNAHIFCKWLRQKGAEEARAD</sequence>
<dbReference type="GO" id="GO:0006351">
    <property type="term" value="P:DNA-templated transcription"/>
    <property type="evidence" value="ECO:0007669"/>
    <property type="project" value="TreeGrafter"/>
</dbReference>
<accession>A0A545SWG3</accession>
<dbReference type="InterPro" id="IPR005119">
    <property type="entry name" value="LysR_subst-bd"/>
</dbReference>
<dbReference type="Gene3D" id="3.40.190.10">
    <property type="entry name" value="Periplasmic binding protein-like II"/>
    <property type="match status" value="2"/>
</dbReference>
<comment type="similarity">
    <text evidence="1">Belongs to the LysR transcriptional regulatory family.</text>
</comment>
<dbReference type="SUPFAM" id="SSF46785">
    <property type="entry name" value="Winged helix' DNA-binding domain"/>
    <property type="match status" value="1"/>
</dbReference>
<dbReference type="GO" id="GO:0003700">
    <property type="term" value="F:DNA-binding transcription factor activity"/>
    <property type="evidence" value="ECO:0007669"/>
    <property type="project" value="InterPro"/>
</dbReference>
<evidence type="ECO:0000259" key="5">
    <source>
        <dbReference type="PROSITE" id="PS50931"/>
    </source>
</evidence>
<protein>
    <submittedName>
        <fullName evidence="6">LysR family transcriptional regulator</fullName>
    </submittedName>
</protein>
<dbReference type="InterPro" id="IPR036390">
    <property type="entry name" value="WH_DNA-bd_sf"/>
</dbReference>
<evidence type="ECO:0000313" key="6">
    <source>
        <dbReference type="EMBL" id="TQV69307.1"/>
    </source>
</evidence>
<dbReference type="Pfam" id="PF00126">
    <property type="entry name" value="HTH_1"/>
    <property type="match status" value="1"/>
</dbReference>